<feature type="domain" description="RRM" evidence="6">
    <location>
        <begin position="104"/>
        <end position="185"/>
    </location>
</feature>
<dbReference type="Proteomes" id="UP001328107">
    <property type="component" value="Unassembled WGS sequence"/>
</dbReference>
<organism evidence="7 8">
    <name type="scientific">Pristionchus mayeri</name>
    <dbReference type="NCBI Taxonomy" id="1317129"/>
    <lineage>
        <taxon>Eukaryota</taxon>
        <taxon>Metazoa</taxon>
        <taxon>Ecdysozoa</taxon>
        <taxon>Nematoda</taxon>
        <taxon>Chromadorea</taxon>
        <taxon>Rhabditida</taxon>
        <taxon>Rhabditina</taxon>
        <taxon>Diplogasteromorpha</taxon>
        <taxon>Diplogasteroidea</taxon>
        <taxon>Neodiplogasteridae</taxon>
        <taxon>Pristionchus</taxon>
    </lineage>
</organism>
<dbReference type="PANTHER" id="PTHR48039">
    <property type="entry name" value="RNA-BINDING MOTIF PROTEIN 14B"/>
    <property type="match status" value="1"/>
</dbReference>
<dbReference type="GO" id="GO:0003729">
    <property type="term" value="F:mRNA binding"/>
    <property type="evidence" value="ECO:0007669"/>
    <property type="project" value="TreeGrafter"/>
</dbReference>
<reference evidence="8" key="1">
    <citation type="submission" date="2022-10" db="EMBL/GenBank/DDBJ databases">
        <title>Genome assembly of Pristionchus species.</title>
        <authorList>
            <person name="Yoshida K."/>
            <person name="Sommer R.J."/>
        </authorList>
    </citation>
    <scope>NUCLEOTIDE SEQUENCE [LARGE SCALE GENOMIC DNA]</scope>
    <source>
        <strain evidence="8">RS5460</strain>
    </source>
</reference>
<feature type="non-terminal residue" evidence="7">
    <location>
        <position position="1"/>
    </location>
</feature>
<dbReference type="AlphaFoldDB" id="A0AAN4ZT40"/>
<evidence type="ECO:0000256" key="5">
    <source>
        <dbReference type="PROSITE-ProRule" id="PRU00176"/>
    </source>
</evidence>
<evidence type="ECO:0000256" key="2">
    <source>
        <dbReference type="ARBA" id="ARBA00022737"/>
    </source>
</evidence>
<keyword evidence="4" id="KW-0539">Nucleus</keyword>
<dbReference type="Gene3D" id="3.30.70.330">
    <property type="match status" value="1"/>
</dbReference>
<dbReference type="InterPro" id="IPR035979">
    <property type="entry name" value="RBD_domain_sf"/>
</dbReference>
<keyword evidence="8" id="KW-1185">Reference proteome</keyword>
<evidence type="ECO:0000256" key="3">
    <source>
        <dbReference type="ARBA" id="ARBA00022884"/>
    </source>
</evidence>
<dbReference type="PANTHER" id="PTHR48039:SF5">
    <property type="entry name" value="RNA-BINDING PROTEIN 28"/>
    <property type="match status" value="1"/>
</dbReference>
<name>A0AAN4ZT40_9BILA</name>
<proteinExistence type="predicted"/>
<accession>A0AAN4ZT40</accession>
<evidence type="ECO:0000256" key="4">
    <source>
        <dbReference type="ARBA" id="ARBA00023242"/>
    </source>
</evidence>
<dbReference type="PROSITE" id="PS50102">
    <property type="entry name" value="RRM"/>
    <property type="match status" value="1"/>
</dbReference>
<comment type="caution">
    <text evidence="7">The sequence shown here is derived from an EMBL/GenBank/DDBJ whole genome shotgun (WGS) entry which is preliminary data.</text>
</comment>
<dbReference type="InterPro" id="IPR051945">
    <property type="entry name" value="RRM_MRD1_RNA_proc_ribogen"/>
</dbReference>
<protein>
    <recommendedName>
        <fullName evidence="6">RRM domain-containing protein</fullName>
    </recommendedName>
</protein>
<keyword evidence="2" id="KW-0677">Repeat</keyword>
<evidence type="ECO:0000256" key="1">
    <source>
        <dbReference type="ARBA" id="ARBA00004123"/>
    </source>
</evidence>
<dbReference type="InterPro" id="IPR000504">
    <property type="entry name" value="RRM_dom"/>
</dbReference>
<dbReference type="InterPro" id="IPR012677">
    <property type="entry name" value="Nucleotide-bd_a/b_plait_sf"/>
</dbReference>
<evidence type="ECO:0000313" key="7">
    <source>
        <dbReference type="EMBL" id="GMR44398.1"/>
    </source>
</evidence>
<dbReference type="SUPFAM" id="SSF54928">
    <property type="entry name" value="RNA-binding domain, RBD"/>
    <property type="match status" value="1"/>
</dbReference>
<dbReference type="EMBL" id="BTRK01000003">
    <property type="protein sequence ID" value="GMR44398.1"/>
    <property type="molecule type" value="Genomic_DNA"/>
</dbReference>
<gene>
    <name evidence="7" type="ORF">PMAYCL1PPCAC_14593</name>
</gene>
<dbReference type="GO" id="GO:0005634">
    <property type="term" value="C:nucleus"/>
    <property type="evidence" value="ECO:0007669"/>
    <property type="project" value="UniProtKB-SubCell"/>
</dbReference>
<sequence>CKVAQYEMGFKKPNQISAVAGELLDLTREEEDIVVAPDANLSKKKKRNSEMDEREHIDEANRKRTLLDEKMEIAEEPVKKLSKRARKKLNREIRANERKPEADASLWVYNLSSRTTNMSLSQFFQEHFNFRNAKVERVFDRRHPHTKILMGFVQFWTKDDAERAFETMQGAQLDGHSIELTKQKMKKDPAEKRILIVKRIPLKRSFSDIDYLITSFGGFKRLHMARNDDGSHRR</sequence>
<evidence type="ECO:0000259" key="6">
    <source>
        <dbReference type="PROSITE" id="PS50102"/>
    </source>
</evidence>
<dbReference type="Pfam" id="PF00076">
    <property type="entry name" value="RRM_1"/>
    <property type="match status" value="1"/>
</dbReference>
<evidence type="ECO:0000313" key="8">
    <source>
        <dbReference type="Proteomes" id="UP001328107"/>
    </source>
</evidence>
<dbReference type="SMART" id="SM00360">
    <property type="entry name" value="RRM"/>
    <property type="match status" value="1"/>
</dbReference>
<feature type="non-terminal residue" evidence="7">
    <location>
        <position position="234"/>
    </location>
</feature>
<keyword evidence="3 5" id="KW-0694">RNA-binding</keyword>
<comment type="subcellular location">
    <subcellularLocation>
        <location evidence="1">Nucleus</location>
    </subcellularLocation>
</comment>